<name>A0ACA9SQ29_9GLOM</name>
<comment type="caution">
    <text evidence="1">The sequence shown here is derived from an EMBL/GenBank/DDBJ whole genome shotgun (WGS) entry which is preliminary data.</text>
</comment>
<keyword evidence="2" id="KW-1185">Reference proteome</keyword>
<accession>A0ACA9SQ29</accession>
<sequence length="177" mass="19704">FPIFEAKQKLGTDDTDNNQRKNLREFGEDADGNNGKNAAASSIFTKTKIDNFRLTTEFDGENDPQNCRGFQPGDLTTANNFRLGINNMDISATGGNTFQYPVKQADGTWGVSTDHYEENEATKKYAVGLLEKYYVALKANAVINYVNNEDNQKLVNASYNIMLQIAQLVDENPTDQA</sequence>
<dbReference type="EMBL" id="CAJVQC010144129">
    <property type="protein sequence ID" value="CAG8844804.1"/>
    <property type="molecule type" value="Genomic_DNA"/>
</dbReference>
<organism evidence="1 2">
    <name type="scientific">Racocetra persica</name>
    <dbReference type="NCBI Taxonomy" id="160502"/>
    <lineage>
        <taxon>Eukaryota</taxon>
        <taxon>Fungi</taxon>
        <taxon>Fungi incertae sedis</taxon>
        <taxon>Mucoromycota</taxon>
        <taxon>Glomeromycotina</taxon>
        <taxon>Glomeromycetes</taxon>
        <taxon>Diversisporales</taxon>
        <taxon>Gigasporaceae</taxon>
        <taxon>Racocetra</taxon>
    </lineage>
</organism>
<dbReference type="Proteomes" id="UP000789920">
    <property type="component" value="Unassembled WGS sequence"/>
</dbReference>
<proteinExistence type="predicted"/>
<protein>
    <submittedName>
        <fullName evidence="1">802_t:CDS:1</fullName>
    </submittedName>
</protein>
<feature type="non-terminal residue" evidence="1">
    <location>
        <position position="177"/>
    </location>
</feature>
<feature type="non-terminal residue" evidence="1">
    <location>
        <position position="1"/>
    </location>
</feature>
<evidence type="ECO:0000313" key="2">
    <source>
        <dbReference type="Proteomes" id="UP000789920"/>
    </source>
</evidence>
<gene>
    <name evidence="1" type="ORF">RPERSI_LOCUS33365</name>
</gene>
<evidence type="ECO:0000313" key="1">
    <source>
        <dbReference type="EMBL" id="CAG8844804.1"/>
    </source>
</evidence>
<reference evidence="1" key="1">
    <citation type="submission" date="2021-06" db="EMBL/GenBank/DDBJ databases">
        <authorList>
            <person name="Kallberg Y."/>
            <person name="Tangrot J."/>
            <person name="Rosling A."/>
        </authorList>
    </citation>
    <scope>NUCLEOTIDE SEQUENCE</scope>
    <source>
        <strain evidence="1">MA461A</strain>
    </source>
</reference>